<evidence type="ECO:0000256" key="1">
    <source>
        <dbReference type="ARBA" id="ARBA00038376"/>
    </source>
</evidence>
<keyword evidence="4" id="KW-1185">Reference proteome</keyword>
<dbReference type="PANTHER" id="PTHR43355">
    <property type="entry name" value="FLAVIN REDUCTASE (NADPH)"/>
    <property type="match status" value="1"/>
</dbReference>
<dbReference type="InterPro" id="IPR036291">
    <property type="entry name" value="NAD(P)-bd_dom_sf"/>
</dbReference>
<comment type="similarity">
    <text evidence="1">Belongs to the avfA family.</text>
</comment>
<dbReference type="Proteomes" id="UP000612746">
    <property type="component" value="Unassembled WGS sequence"/>
</dbReference>
<proteinExistence type="inferred from homology"/>
<dbReference type="AlphaFoldDB" id="A0A8H7UDF2"/>
<evidence type="ECO:0000313" key="3">
    <source>
        <dbReference type="EMBL" id="KAG2175853.1"/>
    </source>
</evidence>
<dbReference type="EMBL" id="JAEPRA010000014">
    <property type="protein sequence ID" value="KAG2175853.1"/>
    <property type="molecule type" value="Genomic_DNA"/>
</dbReference>
<dbReference type="InterPro" id="IPR016040">
    <property type="entry name" value="NAD(P)-bd_dom"/>
</dbReference>
<feature type="domain" description="NAD(P)-binding" evidence="2">
    <location>
        <begin position="7"/>
        <end position="114"/>
    </location>
</feature>
<protein>
    <recommendedName>
        <fullName evidence="2">NAD(P)-binding domain-containing protein</fullName>
    </recommendedName>
</protein>
<dbReference type="SUPFAM" id="SSF51735">
    <property type="entry name" value="NAD(P)-binding Rossmann-fold domains"/>
    <property type="match status" value="1"/>
</dbReference>
<dbReference type="Gene3D" id="3.40.50.720">
    <property type="entry name" value="NAD(P)-binding Rossmann-like Domain"/>
    <property type="match status" value="1"/>
</dbReference>
<name>A0A8H7UDF2_9FUNG</name>
<accession>A0A8H7UDF2</accession>
<comment type="caution">
    <text evidence="3">The sequence shown here is derived from an EMBL/GenBank/DDBJ whole genome shotgun (WGS) entry which is preliminary data.</text>
</comment>
<dbReference type="Pfam" id="PF13460">
    <property type="entry name" value="NAD_binding_10"/>
    <property type="match status" value="1"/>
</dbReference>
<organism evidence="3 4">
    <name type="scientific">Umbelopsis vinacea</name>
    <dbReference type="NCBI Taxonomy" id="44442"/>
    <lineage>
        <taxon>Eukaryota</taxon>
        <taxon>Fungi</taxon>
        <taxon>Fungi incertae sedis</taxon>
        <taxon>Mucoromycota</taxon>
        <taxon>Mucoromycotina</taxon>
        <taxon>Umbelopsidomycetes</taxon>
        <taxon>Umbelopsidales</taxon>
        <taxon>Umbelopsidaceae</taxon>
        <taxon>Umbelopsis</taxon>
    </lineage>
</organism>
<gene>
    <name evidence="3" type="ORF">INT44_000331</name>
</gene>
<dbReference type="GO" id="GO:0016646">
    <property type="term" value="F:oxidoreductase activity, acting on the CH-NH group of donors, NAD or NADP as acceptor"/>
    <property type="evidence" value="ECO:0007669"/>
    <property type="project" value="TreeGrafter"/>
</dbReference>
<dbReference type="OrthoDB" id="10254221at2759"/>
<evidence type="ECO:0000313" key="4">
    <source>
        <dbReference type="Proteomes" id="UP000612746"/>
    </source>
</evidence>
<dbReference type="PANTHER" id="PTHR43355:SF2">
    <property type="entry name" value="FLAVIN REDUCTASE (NADPH)"/>
    <property type="match status" value="1"/>
</dbReference>
<sequence length="119" mass="12966">MKLLIFGATSPTGLEITRKALSEGHKVNVLVGSPDKLLDDIKEKVNVFHGELTDESTMLSSMDGVHAVISTLEPHLGEYPGGLPNTNRYRLMMNCMKQKGICRLLALSTPSLGNKEIDS</sequence>
<dbReference type="InterPro" id="IPR051606">
    <property type="entry name" value="Polyketide_Oxido-like"/>
</dbReference>
<reference evidence="3" key="1">
    <citation type="submission" date="2020-12" db="EMBL/GenBank/DDBJ databases">
        <title>Metabolic potential, ecology and presence of endohyphal bacteria is reflected in genomic diversity of Mucoromycotina.</title>
        <authorList>
            <person name="Muszewska A."/>
            <person name="Okrasinska A."/>
            <person name="Steczkiewicz K."/>
            <person name="Drgas O."/>
            <person name="Orlowska M."/>
            <person name="Perlinska-Lenart U."/>
            <person name="Aleksandrzak-Piekarczyk T."/>
            <person name="Szatraj K."/>
            <person name="Zielenkiewicz U."/>
            <person name="Pilsyk S."/>
            <person name="Malc E."/>
            <person name="Mieczkowski P."/>
            <person name="Kruszewska J.S."/>
            <person name="Biernat P."/>
            <person name="Pawlowska J."/>
        </authorList>
    </citation>
    <scope>NUCLEOTIDE SEQUENCE</scope>
    <source>
        <strain evidence="3">WA0000051536</strain>
    </source>
</reference>
<evidence type="ECO:0000259" key="2">
    <source>
        <dbReference type="Pfam" id="PF13460"/>
    </source>
</evidence>